<proteinExistence type="predicted"/>
<evidence type="ECO:0000313" key="2">
    <source>
        <dbReference type="Proteomes" id="UP000516428"/>
    </source>
</evidence>
<sequence>MNGSTARAAVGPQLAALTLVRSLMSGVLERKGLEQTVDQARGGVREGLLYMSKWARGADLRTEIVPIVCALGRAAVAALAITQDDDPAAVTAWLDVQARTVREHQVSLTVEHPADSVVVDVAALFAEELHRTAGGAVDEAELEAREQRAAGLVIEWARPGAAGRDHVELLLSGGWFAATMLAYAFGFDGDRMYEYVESHARALIVAGRQ</sequence>
<dbReference type="KEGG" id="sxn:IAG42_37400"/>
<reference evidence="1 2" key="1">
    <citation type="submission" date="2020-09" db="EMBL/GenBank/DDBJ databases">
        <title>A novel species.</title>
        <authorList>
            <person name="Gao J."/>
        </authorList>
    </citation>
    <scope>NUCLEOTIDE SEQUENCE [LARGE SCALE GENOMIC DNA]</scope>
    <source>
        <strain evidence="1 2">CRXT-Y-14</strain>
        <plasmid evidence="1 2">unnamed2</plasmid>
    </source>
</reference>
<accession>A0A7H1BL37</accession>
<organism evidence="1 2">
    <name type="scientific">Streptomyces xanthii</name>
    <dbReference type="NCBI Taxonomy" id="2768069"/>
    <lineage>
        <taxon>Bacteria</taxon>
        <taxon>Bacillati</taxon>
        <taxon>Actinomycetota</taxon>
        <taxon>Actinomycetes</taxon>
        <taxon>Kitasatosporales</taxon>
        <taxon>Streptomycetaceae</taxon>
        <taxon>Streptomyces</taxon>
    </lineage>
</organism>
<protein>
    <submittedName>
        <fullName evidence="1">Uncharacterized protein</fullName>
    </submittedName>
</protein>
<gene>
    <name evidence="1" type="ORF">IAG42_37400</name>
</gene>
<keyword evidence="2" id="KW-1185">Reference proteome</keyword>
<geneLocation type="plasmid" evidence="1 2">
    <name>unnamed2</name>
</geneLocation>
<dbReference type="EMBL" id="CP061283">
    <property type="protein sequence ID" value="QNS09442.1"/>
    <property type="molecule type" value="Genomic_DNA"/>
</dbReference>
<keyword evidence="1" id="KW-0614">Plasmid</keyword>
<dbReference type="AlphaFoldDB" id="A0A7H1BL37"/>
<evidence type="ECO:0000313" key="1">
    <source>
        <dbReference type="EMBL" id="QNS09442.1"/>
    </source>
</evidence>
<name>A0A7H1BL37_9ACTN</name>
<dbReference type="RefSeq" id="WP_188342097.1">
    <property type="nucleotide sequence ID" value="NZ_CP061283.1"/>
</dbReference>
<dbReference type="Proteomes" id="UP000516428">
    <property type="component" value="Plasmid unnamed2"/>
</dbReference>